<dbReference type="InterPro" id="IPR036097">
    <property type="entry name" value="HisK_dim/P_sf"/>
</dbReference>
<dbReference type="PRINTS" id="PR00344">
    <property type="entry name" value="BCTRLSENSOR"/>
</dbReference>
<dbReference type="Gene3D" id="3.30.565.10">
    <property type="entry name" value="Histidine kinase-like ATPase, C-terminal domain"/>
    <property type="match status" value="1"/>
</dbReference>
<evidence type="ECO:0000313" key="12">
    <source>
        <dbReference type="EMBL" id="UXN68271.1"/>
    </source>
</evidence>
<dbReference type="Pfam" id="PF02518">
    <property type="entry name" value="HATPase_c"/>
    <property type="match status" value="1"/>
</dbReference>
<dbReference type="EMBL" id="CP104965">
    <property type="protein sequence ID" value="UXN68271.1"/>
    <property type="molecule type" value="Genomic_DNA"/>
</dbReference>
<dbReference type="PROSITE" id="PS50109">
    <property type="entry name" value="HIS_KIN"/>
    <property type="match status" value="1"/>
</dbReference>
<dbReference type="InterPro" id="IPR036890">
    <property type="entry name" value="HATPase_C_sf"/>
</dbReference>
<sequence length="447" mass="49085">MSVYSLRLRLMSLAVVWVIISLVAAALVLQYLFTINVERSAREEMTATIARLAALIVPEANPPAIRSPLADPRYDTPFGGRYWQIEAIDTQTVTRSRSMWDEGIDVPDSYEGVFHHSMPNDRHLILLTRRLQVDGPAGPRTYLVTVGQDHDPIYRATQAFARDTTRLLILLGGAILAAAYLLLLLGLGPISRMRQSIEAVHRGDAPRLEGRFPSEIEPLVDELNRLLAVRAVMTDRARARAADLAHGLKTPLAALHGIADRLRESGNTHEADLLQDLSYEMSERVDYQLKLSVLRPRTGTDNASSSLNTAVLRTLAVLKKTGRGETLHWVAELGTDYLVDIHRQDLMELVGVLMENAAKWASSRVVVQSRLADNRAILDISDDGPGIADHHSARLGERGHRLDESLPGTGLGLAIAREILALNNGDVSFTRADIGGLSVSVSLPLAR</sequence>
<dbReference type="InterPro" id="IPR050428">
    <property type="entry name" value="TCS_sensor_his_kinase"/>
</dbReference>
<feature type="domain" description="Histidine kinase" evidence="11">
    <location>
        <begin position="243"/>
        <end position="447"/>
    </location>
</feature>
<keyword evidence="6 10" id="KW-0812">Transmembrane</keyword>
<reference evidence="12 13" key="1">
    <citation type="submission" date="2022-09" db="EMBL/GenBank/DDBJ databases">
        <title>Interaction between co-microsymbionts with complementary sets of symbiotic genes in legume-rhizobium systems.</title>
        <authorList>
            <person name="Safronova V."/>
            <person name="Sazanova A."/>
            <person name="Afonin A."/>
            <person name="Chirak E."/>
        </authorList>
    </citation>
    <scope>NUCLEOTIDE SEQUENCE [LARGE SCALE GENOMIC DNA]</scope>
    <source>
        <strain evidence="12 13">A18/4-1</strain>
    </source>
</reference>
<keyword evidence="4" id="KW-0597">Phosphoprotein</keyword>
<organism evidence="12 13">
    <name type="scientific">Devosia neptuniae</name>
    <dbReference type="NCBI Taxonomy" id="191302"/>
    <lineage>
        <taxon>Bacteria</taxon>
        <taxon>Pseudomonadati</taxon>
        <taxon>Pseudomonadota</taxon>
        <taxon>Alphaproteobacteria</taxon>
        <taxon>Hyphomicrobiales</taxon>
        <taxon>Devosiaceae</taxon>
        <taxon>Devosia</taxon>
    </lineage>
</organism>
<name>A0ABY6CAI8_9HYPH</name>
<dbReference type="EC" id="2.7.13.3" evidence="3"/>
<evidence type="ECO:0000256" key="10">
    <source>
        <dbReference type="SAM" id="Phobius"/>
    </source>
</evidence>
<dbReference type="InterPro" id="IPR005467">
    <property type="entry name" value="His_kinase_dom"/>
</dbReference>
<protein>
    <recommendedName>
        <fullName evidence="3">histidine kinase</fullName>
        <ecNumber evidence="3">2.7.13.3</ecNumber>
    </recommendedName>
</protein>
<dbReference type="SMART" id="SM00387">
    <property type="entry name" value="HATPase_c"/>
    <property type="match status" value="1"/>
</dbReference>
<evidence type="ECO:0000256" key="8">
    <source>
        <dbReference type="ARBA" id="ARBA00022989"/>
    </source>
</evidence>
<dbReference type="RefSeq" id="WP_262166027.1">
    <property type="nucleotide sequence ID" value="NZ_CP104965.1"/>
</dbReference>
<feature type="transmembrane region" description="Helical" evidence="10">
    <location>
        <begin position="12"/>
        <end position="33"/>
    </location>
</feature>
<keyword evidence="9 10" id="KW-0472">Membrane</keyword>
<accession>A0ABY6CAI8</accession>
<evidence type="ECO:0000313" key="13">
    <source>
        <dbReference type="Proteomes" id="UP001061862"/>
    </source>
</evidence>
<evidence type="ECO:0000256" key="7">
    <source>
        <dbReference type="ARBA" id="ARBA00022777"/>
    </source>
</evidence>
<dbReference type="SUPFAM" id="SSF47384">
    <property type="entry name" value="Homodimeric domain of signal transducing histidine kinase"/>
    <property type="match status" value="1"/>
</dbReference>
<evidence type="ECO:0000256" key="1">
    <source>
        <dbReference type="ARBA" id="ARBA00000085"/>
    </source>
</evidence>
<comment type="subcellular location">
    <subcellularLocation>
        <location evidence="2">Membrane</location>
    </subcellularLocation>
</comment>
<dbReference type="PANTHER" id="PTHR45436">
    <property type="entry name" value="SENSOR HISTIDINE KINASE YKOH"/>
    <property type="match status" value="1"/>
</dbReference>
<gene>
    <name evidence="12" type="ORF">N8A98_13420</name>
</gene>
<dbReference type="Gene3D" id="1.10.287.130">
    <property type="match status" value="1"/>
</dbReference>
<dbReference type="Proteomes" id="UP001061862">
    <property type="component" value="Chromosome"/>
</dbReference>
<dbReference type="SUPFAM" id="SSF55874">
    <property type="entry name" value="ATPase domain of HSP90 chaperone/DNA topoisomerase II/histidine kinase"/>
    <property type="match status" value="1"/>
</dbReference>
<dbReference type="InterPro" id="IPR003594">
    <property type="entry name" value="HATPase_dom"/>
</dbReference>
<evidence type="ECO:0000256" key="6">
    <source>
        <dbReference type="ARBA" id="ARBA00022692"/>
    </source>
</evidence>
<keyword evidence="5" id="KW-0808">Transferase</keyword>
<feature type="transmembrane region" description="Helical" evidence="10">
    <location>
        <begin position="167"/>
        <end position="187"/>
    </location>
</feature>
<keyword evidence="13" id="KW-1185">Reference proteome</keyword>
<comment type="catalytic activity">
    <reaction evidence="1">
        <text>ATP + protein L-histidine = ADP + protein N-phospho-L-histidine.</text>
        <dbReference type="EC" id="2.7.13.3"/>
    </reaction>
</comment>
<dbReference type="PANTHER" id="PTHR45436:SF5">
    <property type="entry name" value="SENSOR HISTIDINE KINASE TRCS"/>
    <property type="match status" value="1"/>
</dbReference>
<dbReference type="InterPro" id="IPR004358">
    <property type="entry name" value="Sig_transdc_His_kin-like_C"/>
</dbReference>
<evidence type="ECO:0000259" key="11">
    <source>
        <dbReference type="PROSITE" id="PS50109"/>
    </source>
</evidence>
<keyword evidence="7 12" id="KW-0418">Kinase</keyword>
<evidence type="ECO:0000256" key="3">
    <source>
        <dbReference type="ARBA" id="ARBA00012438"/>
    </source>
</evidence>
<evidence type="ECO:0000256" key="4">
    <source>
        <dbReference type="ARBA" id="ARBA00022553"/>
    </source>
</evidence>
<evidence type="ECO:0000256" key="5">
    <source>
        <dbReference type="ARBA" id="ARBA00022679"/>
    </source>
</evidence>
<evidence type="ECO:0000256" key="9">
    <source>
        <dbReference type="ARBA" id="ARBA00023136"/>
    </source>
</evidence>
<keyword evidence="8 10" id="KW-1133">Transmembrane helix</keyword>
<proteinExistence type="predicted"/>
<dbReference type="GO" id="GO:0016301">
    <property type="term" value="F:kinase activity"/>
    <property type="evidence" value="ECO:0007669"/>
    <property type="project" value="UniProtKB-KW"/>
</dbReference>
<evidence type="ECO:0000256" key="2">
    <source>
        <dbReference type="ARBA" id="ARBA00004370"/>
    </source>
</evidence>